<name>A0A5A8EE71_CAFRO</name>
<dbReference type="Proteomes" id="UP000322899">
    <property type="component" value="Unassembled WGS sequence"/>
</dbReference>
<dbReference type="InterPro" id="IPR002108">
    <property type="entry name" value="ADF-H"/>
</dbReference>
<sequence>MAATGMTCTANEEISAAWDALKKSTTKLAAIRFGIETTKVGMKTTAEFKLIDTMERDDSKTNEENWNAMLETLKEDEGCFIVFDMRFEHSGRQMYRPLLVSWCPDSLKVTDRMMIGSNKDQVKRDLTGIQKSLHAAEKDELTYEAAKTATV</sequence>
<dbReference type="PANTHER" id="PTHR11913">
    <property type="entry name" value="COFILIN-RELATED"/>
    <property type="match status" value="1"/>
</dbReference>
<dbReference type="GO" id="GO:0015629">
    <property type="term" value="C:actin cytoskeleton"/>
    <property type="evidence" value="ECO:0007669"/>
    <property type="project" value="InterPro"/>
</dbReference>
<evidence type="ECO:0000313" key="5">
    <source>
        <dbReference type="EMBL" id="KAA0167402.1"/>
    </source>
</evidence>
<dbReference type="SMART" id="SM00102">
    <property type="entry name" value="ADF"/>
    <property type="match status" value="1"/>
</dbReference>
<protein>
    <recommendedName>
        <fullName evidence="3">ADF-H domain-containing protein</fullName>
    </recommendedName>
</protein>
<dbReference type="PROSITE" id="PS51263">
    <property type="entry name" value="ADF_H"/>
    <property type="match status" value="1"/>
</dbReference>
<evidence type="ECO:0000313" key="7">
    <source>
        <dbReference type="Proteomes" id="UP000322899"/>
    </source>
</evidence>
<proteinExistence type="inferred from homology"/>
<dbReference type="AlphaFoldDB" id="A0A5A8EE71"/>
<evidence type="ECO:0000313" key="6">
    <source>
        <dbReference type="EMBL" id="KAA0176116.1"/>
    </source>
</evidence>
<accession>A0A5A8EE71</accession>
<dbReference type="EMBL" id="VLTO01000010">
    <property type="protein sequence ID" value="KAA0176116.1"/>
    <property type="molecule type" value="Genomic_DNA"/>
</dbReference>
<evidence type="ECO:0000313" key="8">
    <source>
        <dbReference type="Proteomes" id="UP000323011"/>
    </source>
</evidence>
<dbReference type="Proteomes" id="UP000323011">
    <property type="component" value="Unassembled WGS sequence"/>
</dbReference>
<evidence type="ECO:0000313" key="9">
    <source>
        <dbReference type="Proteomes" id="UP000325113"/>
    </source>
</evidence>
<keyword evidence="2" id="KW-0009">Actin-binding</keyword>
<evidence type="ECO:0000256" key="2">
    <source>
        <dbReference type="ARBA" id="ARBA00023203"/>
    </source>
</evidence>
<dbReference type="Pfam" id="PF00241">
    <property type="entry name" value="Cofilin_ADF"/>
    <property type="match status" value="1"/>
</dbReference>
<dbReference type="SUPFAM" id="SSF55753">
    <property type="entry name" value="Actin depolymerizing proteins"/>
    <property type="match status" value="1"/>
</dbReference>
<dbReference type="InterPro" id="IPR017904">
    <property type="entry name" value="ADF/Cofilin"/>
</dbReference>
<keyword evidence="8" id="KW-1185">Reference proteome</keyword>
<dbReference type="EMBL" id="VLTN01000025">
    <property type="protein sequence ID" value="KAA0151684.1"/>
    <property type="molecule type" value="Genomic_DNA"/>
</dbReference>
<dbReference type="InterPro" id="IPR029006">
    <property type="entry name" value="ADF-H/Gelsolin-like_dom_sf"/>
</dbReference>
<dbReference type="GO" id="GO:0003779">
    <property type="term" value="F:actin binding"/>
    <property type="evidence" value="ECO:0007669"/>
    <property type="project" value="UniProtKB-KW"/>
</dbReference>
<dbReference type="EMBL" id="VLTM01000005">
    <property type="protein sequence ID" value="KAA0167402.1"/>
    <property type="molecule type" value="Genomic_DNA"/>
</dbReference>
<evidence type="ECO:0000259" key="3">
    <source>
        <dbReference type="PROSITE" id="PS51263"/>
    </source>
</evidence>
<comment type="similarity">
    <text evidence="1">Belongs to the actin-binding proteins ADF family.</text>
</comment>
<comment type="caution">
    <text evidence="6">The sequence shown here is derived from an EMBL/GenBank/DDBJ whole genome shotgun (WGS) entry which is preliminary data.</text>
</comment>
<feature type="domain" description="ADF-H" evidence="3">
    <location>
        <begin position="5"/>
        <end position="151"/>
    </location>
</feature>
<evidence type="ECO:0000256" key="1">
    <source>
        <dbReference type="ARBA" id="ARBA00006844"/>
    </source>
</evidence>
<dbReference type="Proteomes" id="UP000325113">
    <property type="component" value="Unassembled WGS sequence"/>
</dbReference>
<evidence type="ECO:0000313" key="4">
    <source>
        <dbReference type="EMBL" id="KAA0151684.1"/>
    </source>
</evidence>
<dbReference type="GO" id="GO:0030042">
    <property type="term" value="P:actin filament depolymerization"/>
    <property type="evidence" value="ECO:0007669"/>
    <property type="project" value="InterPro"/>
</dbReference>
<organism evidence="6 7">
    <name type="scientific">Cafeteria roenbergensis</name>
    <name type="common">Marine flagellate</name>
    <dbReference type="NCBI Taxonomy" id="33653"/>
    <lineage>
        <taxon>Eukaryota</taxon>
        <taxon>Sar</taxon>
        <taxon>Stramenopiles</taxon>
        <taxon>Bigyra</taxon>
        <taxon>Opalozoa</taxon>
        <taxon>Bicosoecida</taxon>
        <taxon>Cafeteriaceae</taxon>
        <taxon>Cafeteria</taxon>
    </lineage>
</organism>
<reference evidence="7 8" key="1">
    <citation type="submission" date="2019-07" db="EMBL/GenBank/DDBJ databases">
        <title>Genomes of Cafeteria roenbergensis.</title>
        <authorList>
            <person name="Fischer M.G."/>
            <person name="Hackl T."/>
            <person name="Roman M."/>
        </authorList>
    </citation>
    <scope>NUCLEOTIDE SEQUENCE [LARGE SCALE GENOMIC DNA]</scope>
    <source>
        <strain evidence="4 8">BVI</strain>
        <strain evidence="5 9">Cflag</strain>
        <strain evidence="6 7">E4-10P</strain>
    </source>
</reference>
<gene>
    <name evidence="6" type="ORF">FNF27_02505</name>
    <name evidence="4" type="ORF">FNF29_04370</name>
    <name evidence="5" type="ORF">FNF31_00843</name>
</gene>
<dbReference type="Gene3D" id="3.40.20.10">
    <property type="entry name" value="Severin"/>
    <property type="match status" value="1"/>
</dbReference>
<dbReference type="OrthoDB" id="10249245at2759"/>